<dbReference type="OrthoDB" id="10262413at2759"/>
<organism evidence="2 3">
    <name type="scientific">Trichomonascus ciferrii</name>
    <dbReference type="NCBI Taxonomy" id="44093"/>
    <lineage>
        <taxon>Eukaryota</taxon>
        <taxon>Fungi</taxon>
        <taxon>Dikarya</taxon>
        <taxon>Ascomycota</taxon>
        <taxon>Saccharomycotina</taxon>
        <taxon>Dipodascomycetes</taxon>
        <taxon>Dipodascales</taxon>
        <taxon>Trichomonascaceae</taxon>
        <taxon>Trichomonascus</taxon>
        <taxon>Trichomonascus ciferrii complex</taxon>
    </lineage>
</organism>
<dbReference type="GO" id="GO:0004029">
    <property type="term" value="F:aldehyde dehydrogenase (NAD+) activity"/>
    <property type="evidence" value="ECO:0007669"/>
    <property type="project" value="TreeGrafter"/>
</dbReference>
<dbReference type="VEuPathDB" id="FungiDB:TRICI_004284"/>
<feature type="domain" description="NAD-dependent epimerase/dehydratase" evidence="1">
    <location>
        <begin position="166"/>
        <end position="251"/>
    </location>
</feature>
<dbReference type="InterPro" id="IPR036291">
    <property type="entry name" value="NAD(P)-bd_dom_sf"/>
</dbReference>
<dbReference type="SUPFAM" id="SSF51735">
    <property type="entry name" value="NAD(P)-binding Rossmann-fold domains"/>
    <property type="match status" value="1"/>
</dbReference>
<dbReference type="Proteomes" id="UP000761534">
    <property type="component" value="Unassembled WGS sequence"/>
</dbReference>
<evidence type="ECO:0000259" key="1">
    <source>
        <dbReference type="Pfam" id="PF01370"/>
    </source>
</evidence>
<dbReference type="PANTHER" id="PTHR48079">
    <property type="entry name" value="PROTEIN YEEZ"/>
    <property type="match status" value="1"/>
</dbReference>
<dbReference type="InterPro" id="IPR051783">
    <property type="entry name" value="NAD(P)-dependent_oxidoreduct"/>
</dbReference>
<dbReference type="Gene3D" id="3.40.50.720">
    <property type="entry name" value="NAD(P)-binding Rossmann-like Domain"/>
    <property type="match status" value="1"/>
</dbReference>
<dbReference type="EMBL" id="SWFS01000328">
    <property type="protein sequence ID" value="KAA8910002.1"/>
    <property type="molecule type" value="Genomic_DNA"/>
</dbReference>
<dbReference type="Pfam" id="PF01370">
    <property type="entry name" value="Epimerase"/>
    <property type="match status" value="1"/>
</dbReference>
<keyword evidence="3" id="KW-1185">Reference proteome</keyword>
<sequence>MWGKQTDSYAGCFVMQSSDNASRATGYIGGDFLYAVSKSHPEWELSCLVRSEAKGGAVKAEYPQVRLVYGSIGDLELVKDEASKADVVFHASGGSDEDVPCAQAIIEGISSRETPGYYLHTSGAFTLAVKTMETGLFGERFDDIYNDWDGIDRLNSLPDSAPHRKVDKVVLAADQSRVKTAIIIPTIVYGEGRGPGKRVMAPLFQPFIKQGKVFVLGKGDNIWNNVHIQDLTKLNLLLAEAAVAGGGNASWNERGMYIAENGTHISREMLRLACQVLHRKGIVSSDEPEFLTPEQSKNIDLWFKVMIGADSQGVAIRAKKQLNWKPTMQSFEQELEHDIDREIKNTAK</sequence>
<gene>
    <name evidence="2" type="ORF">TRICI_004284</name>
</gene>
<evidence type="ECO:0000313" key="3">
    <source>
        <dbReference type="Proteomes" id="UP000761534"/>
    </source>
</evidence>
<dbReference type="AlphaFoldDB" id="A0A642V1D0"/>
<name>A0A642V1D0_9ASCO</name>
<dbReference type="GO" id="GO:0005737">
    <property type="term" value="C:cytoplasm"/>
    <property type="evidence" value="ECO:0007669"/>
    <property type="project" value="TreeGrafter"/>
</dbReference>
<proteinExistence type="predicted"/>
<dbReference type="InterPro" id="IPR001509">
    <property type="entry name" value="Epimerase_deHydtase"/>
</dbReference>
<comment type="caution">
    <text evidence="2">The sequence shown here is derived from an EMBL/GenBank/DDBJ whole genome shotgun (WGS) entry which is preliminary data.</text>
</comment>
<protein>
    <recommendedName>
        <fullName evidence="1">NAD-dependent epimerase/dehydratase domain-containing protein</fullName>
    </recommendedName>
</protein>
<dbReference type="PANTHER" id="PTHR48079:SF6">
    <property type="entry name" value="NAD(P)-BINDING DOMAIN-CONTAINING PROTEIN-RELATED"/>
    <property type="match status" value="1"/>
</dbReference>
<reference evidence="2" key="1">
    <citation type="journal article" date="2019" name="G3 (Bethesda)">
        <title>Genome Assemblies of Two Rare Opportunistic Yeast Pathogens: Diutina rugosa (syn. Candida rugosa) and Trichomonascus ciferrii (syn. Candida ciferrii).</title>
        <authorList>
            <person name="Mixao V."/>
            <person name="Saus E."/>
            <person name="Hansen A.P."/>
            <person name="Lass-Florl C."/>
            <person name="Gabaldon T."/>
        </authorList>
    </citation>
    <scope>NUCLEOTIDE SEQUENCE</scope>
    <source>
        <strain evidence="2">CBS 4856</strain>
    </source>
</reference>
<accession>A0A642V1D0</accession>
<evidence type="ECO:0000313" key="2">
    <source>
        <dbReference type="EMBL" id="KAA8910002.1"/>
    </source>
</evidence>